<dbReference type="InterPro" id="IPR007844">
    <property type="entry name" value="AsmA"/>
</dbReference>
<keyword evidence="1" id="KW-0472">Membrane</keyword>
<dbReference type="HOGENOM" id="CLU_012870_0_0_7"/>
<evidence type="ECO:0000313" key="3">
    <source>
        <dbReference type="EMBL" id="CAJ54414.1"/>
    </source>
</evidence>
<reference evidence="3 4" key="1">
    <citation type="submission" date="2005-11" db="EMBL/GenBank/DDBJ databases">
        <title>The complete genome sequence of Lawsonia intracellularis: the causative agent of proliferative enteropathy.</title>
        <authorList>
            <person name="Kaur K."/>
            <person name="Zhang Q."/>
            <person name="Beckler D."/>
            <person name="Munir S."/>
            <person name="Li L."/>
            <person name="Kinsley K."/>
            <person name="Herron L."/>
            <person name="Peterson A."/>
            <person name="May B."/>
            <person name="Singh S."/>
            <person name="Gebhart C."/>
            <person name="Kapur V."/>
        </authorList>
    </citation>
    <scope>NUCLEOTIDE SEQUENCE [LARGE SCALE GENOMIC DNA]</scope>
    <source>
        <strain evidence="3 4">PHE/MN1-00</strain>
    </source>
</reference>
<dbReference type="Pfam" id="PF05170">
    <property type="entry name" value="AsmA"/>
    <property type="match status" value="1"/>
</dbReference>
<dbReference type="GO" id="GO:0090313">
    <property type="term" value="P:regulation of protein targeting to membrane"/>
    <property type="evidence" value="ECO:0007669"/>
    <property type="project" value="TreeGrafter"/>
</dbReference>
<dbReference type="RefSeq" id="WP_011526443.1">
    <property type="nucleotide sequence ID" value="NC_008011.1"/>
</dbReference>
<protein>
    <submittedName>
        <fullName evidence="3">AsmA protein</fullName>
    </submittedName>
</protein>
<dbReference type="InterPro" id="IPR052894">
    <property type="entry name" value="AsmA-related"/>
</dbReference>
<keyword evidence="1" id="KW-0812">Transmembrane</keyword>
<feature type="domain" description="AsmA" evidence="2">
    <location>
        <begin position="3"/>
        <end position="569"/>
    </location>
</feature>
<dbReference type="Proteomes" id="UP000002430">
    <property type="component" value="Chromosome"/>
</dbReference>
<dbReference type="GO" id="GO:0005886">
    <property type="term" value="C:plasma membrane"/>
    <property type="evidence" value="ECO:0007669"/>
    <property type="project" value="TreeGrafter"/>
</dbReference>
<dbReference type="PANTHER" id="PTHR30441:SF4">
    <property type="entry name" value="PROTEIN ASMA"/>
    <property type="match status" value="1"/>
</dbReference>
<evidence type="ECO:0000259" key="2">
    <source>
        <dbReference type="Pfam" id="PF05170"/>
    </source>
</evidence>
<dbReference type="KEGG" id="lip:LI0358"/>
<accession>Q1MRG2</accession>
<keyword evidence="1" id="KW-1133">Transmembrane helix</keyword>
<evidence type="ECO:0000313" key="4">
    <source>
        <dbReference type="Proteomes" id="UP000002430"/>
    </source>
</evidence>
<dbReference type="EMBL" id="AM180252">
    <property type="protein sequence ID" value="CAJ54414.1"/>
    <property type="molecule type" value="Genomic_DNA"/>
</dbReference>
<feature type="transmembrane region" description="Helical" evidence="1">
    <location>
        <begin position="5"/>
        <end position="24"/>
    </location>
</feature>
<dbReference type="AlphaFoldDB" id="Q1MRG2"/>
<dbReference type="PANTHER" id="PTHR30441">
    <property type="entry name" value="DUF748 DOMAIN-CONTAINING PROTEIN"/>
    <property type="match status" value="1"/>
</dbReference>
<sequence>MKKFFIILFVIIILLISGIAIFIYTNKDKITLAISKAVESATGQPLYTDSIPSLSFFPTPGIELGKSSWGNPDTNEISVELIKCVFRFSLLKLFTGTIAIDEIFFEQPSIIIQKKNAQNKKIQSTAAVTSTNAINPQEDKKASFQLPEISISSVTIKDGMLKFFDGRKQIILTGLQLTAKNIYPQSTGKISIHTQALFQPENISFVTEGNVSIILDKNILSIEHIKFIINPKTGLTVSTPITIEGNGRYLFDKNLLEKSDIQVKLDQFKINANGSLELNKLQGTAVINASGSLKKLASTLGMMLITPETKIFENFSAQSKVQVNGQYIQLTDLKIMLDDSQVTGKLALNLPNKLSGNLSLTTINLDQYLPISFAKHTPVTKNLIQTSSVTTAQHTIKNTQQQTISSSLPTLDLKLTADSIIISKLHIEKLNSQLHGNPSNYVLDPCTFIFYESPISVKGKGNLTASNPRYEATITGSHINLTSLLSDISKTAIIKKGTVDLSAEITTTGSNSIQLKQTLNGKATIEGKDINIQFGALPVQSPELTRISQQPFTELNGKLKAVNGTINIEQFILKGTPVAAAANGSILLPNNTMKINVDIAVKDTVIPLHIYGDLSNPSYRVDPARLLQGAITKILNKKEKDIFDKLPLPQNAKESIQNTAEKVFNKIFGR</sequence>
<dbReference type="OrthoDB" id="9766390at2"/>
<name>Q1MRG2_LAWIP</name>
<evidence type="ECO:0000256" key="1">
    <source>
        <dbReference type="SAM" id="Phobius"/>
    </source>
</evidence>
<gene>
    <name evidence="3" type="ordered locus">LI0358</name>
</gene>
<dbReference type="STRING" id="363253.LI0358"/>
<organism evidence="3 4">
    <name type="scientific">Lawsonia intracellularis (strain PHE/MN1-00)</name>
    <dbReference type="NCBI Taxonomy" id="363253"/>
    <lineage>
        <taxon>Bacteria</taxon>
        <taxon>Pseudomonadati</taxon>
        <taxon>Thermodesulfobacteriota</taxon>
        <taxon>Desulfovibrionia</taxon>
        <taxon>Desulfovibrionales</taxon>
        <taxon>Desulfovibrionaceae</taxon>
        <taxon>Lawsonia</taxon>
    </lineage>
</organism>
<proteinExistence type="predicted"/>
<keyword evidence="4" id="KW-1185">Reference proteome</keyword>
<dbReference type="eggNOG" id="COG2982">
    <property type="taxonomic scope" value="Bacteria"/>
</dbReference>